<dbReference type="NCBIfam" id="TIGR01965">
    <property type="entry name" value="VCBS_repeat"/>
    <property type="match status" value="3"/>
</dbReference>
<reference evidence="2" key="2">
    <citation type="journal article" date="2016" name="Genome Announc.">
        <title>Draft Genome Sequences of Two Novel Amoeba-Resistant Intranuclear Bacteria, 'Candidatus Berkiella cookevillensis' and 'Candidatus Berkiella aquae'.</title>
        <authorList>
            <person name="Mehari Y.T."/>
            <person name="Arivett B.A."/>
            <person name="Farone A.L."/>
            <person name="Gunderson J.H."/>
            <person name="Farone M.B."/>
        </authorList>
    </citation>
    <scope>NUCLEOTIDE SEQUENCE</scope>
    <source>
        <strain evidence="2">HT99</strain>
    </source>
</reference>
<dbReference type="Pfam" id="PF17963">
    <property type="entry name" value="Big_9"/>
    <property type="match status" value="4"/>
</dbReference>
<dbReference type="NCBIfam" id="NF012211">
    <property type="entry name" value="tand_rpt_95"/>
    <property type="match status" value="3"/>
</dbReference>
<dbReference type="EMBL" id="LKAJ01000001">
    <property type="protein sequence ID" value="KRG22830.1"/>
    <property type="molecule type" value="Genomic_DNA"/>
</dbReference>
<reference evidence="1" key="1">
    <citation type="submission" date="2015-09" db="EMBL/GenBank/DDBJ databases">
        <title>Draft Genome Sequences of Two Novel Amoeba-resistant Intranuclear Bacteria, Candidatus Berkiella cookevillensis and Candidatus Berkiella aquae.</title>
        <authorList>
            <person name="Mehari Y.T."/>
            <person name="Arivett B.A."/>
            <person name="Farone A.L."/>
            <person name="Gunderson J.H."/>
            <person name="Farone M.B."/>
        </authorList>
    </citation>
    <scope>NUCLEOTIDE SEQUENCE [LARGE SCALE GENOMIC DNA]</scope>
    <source>
        <strain evidence="1">HT99</strain>
    </source>
</reference>
<accession>A0A0Q9Z0P2</accession>
<dbReference type="STRING" id="295108.HT99x_00371"/>
<dbReference type="EMBL" id="LKAJ02000001">
    <property type="protein sequence ID" value="MCS5711810.1"/>
    <property type="molecule type" value="Genomic_DNA"/>
</dbReference>
<sequence length="1244" mass="131728">MERNPERIEHDHDIFVPTVEAVFPYEKLAVPFEKSIDSYKVLDEEALLKVANQTSKQSDEEDVFAPSLEGVFPYEVLASSFANAMDKYVVLDEAALLKTIEDAVAKSKLNANENEFLDVKFEDLFQIPVTEGNAYNIKMAQYMKEGRVESSGSQLEVVSVNFDYQPIEMLDLVISVPAPQPSITTTTTTNVQSPPTVTTNPQHGLPTAPAITMPDIFEVTLDTVAFTTSIGNIFTKGASFGPSGGNLVNVYFGLPIRPGSSEIRNSDVVTLTTAEGNELNFYLSTFNGHQIGDYEYILHHAVPHLLGNPLYDVIQMGGTKIFFDNFVYSLSNTYLETNIGTLTFPIIDDVPLATSQNGGTISEAAIENSGTDQSHVPALLSGTLINPPVDRFGADGGTVTSVTINGGSYGFLFGHIVVITTEGNILTVNVNTGAYTFLLSNPLHNTNNQPINQVFTYVFTDSDGSTASNTLTITIDDDIPIATEKTNTASETLCFVNGSDTATGNLISDDNGFGISLFGADGGDITAVNGVTDASDGLVDGIIHAPTTFGDIEVYVAVQSGHQIGDYIYTLDTSKTAPQNDNLITVLDTISYTITDNDGSQDSANLVVTVTLNQAPTAVDDVGTTDENTILDVLTVNGVLSNDTDPNPGDTKIVSAVNGLGTNVGNQFTLLSNALLLLNADGSYTYNPNGVFNYLAAGSQGIDSFTYTMHDAEGLSSSATVTITINGVNSAPVAVDDSNTTDANAIINVNTIVDPHNLLINDTDDVGDTHSISEVNGVAANVGNQITLASGALLTVNADGTYNYNPNHMFDSLAQGSSTTDSFTYTLQDSGGLTSTATVIITINGVNDAPTAVDDSNTTDANTMIDVNLVSDPHNLLINDTDPDVGDTLVISEVQGLAANVGVQITLASGALLTVNANGTYQYNPNGAFVSLSVGASTIDSFTYTVQDSGGLTSTATVSITINGVNEAPIAVDDSNTTHGTTVIDVNSTLDPQCLLFNDSDPDTGDTFVISEVEGQAANVGVQITLTSGALLTVNADGTYQYDSNGVFAATDIDSFTYKITDNHGLTSNAATVTINVIVPPIILDLNDDGINLIPPDESQIAFSLFGRENTTTIGWVNGQDGLLAIDLNGDKIINGLEEFTFTHPNAKTDLEALRLLYDSNVDGILDMQDEDWARFGVWQDANENGICEPGEFLSLAERGIASIDLISDQQSDVIAGNIIFGYATYQTTDGQLHQLADVGLGLF</sequence>
<dbReference type="AlphaFoldDB" id="A0A0Q9Z0P2"/>
<keyword evidence="3" id="KW-1185">Reference proteome</keyword>
<reference evidence="2" key="3">
    <citation type="submission" date="2021-06" db="EMBL/GenBank/DDBJ databases">
        <title>Genomic Description and Analysis of Intracellular Bacteria, Candidatus Berkiella cookevillensis and Candidatus Berkiella aquae.</title>
        <authorList>
            <person name="Kidane D.T."/>
            <person name="Mehari Y.T."/>
            <person name="Rice F.C."/>
            <person name="Arivett B.A."/>
            <person name="Farone A.L."/>
            <person name="Berk S.G."/>
            <person name="Farone M.B."/>
        </authorList>
    </citation>
    <scope>NUCLEOTIDE SEQUENCE</scope>
    <source>
        <strain evidence="2">HT99</strain>
    </source>
</reference>
<dbReference type="PATRIC" id="fig|1590043.3.peg.372"/>
<dbReference type="PANTHER" id="PTHR39431:SF1">
    <property type="entry name" value="FRPA_C-RELATED PROTEIN"/>
    <property type="match status" value="1"/>
</dbReference>
<comment type="caution">
    <text evidence="1">The sequence shown here is derived from an EMBL/GenBank/DDBJ whole genome shotgun (WGS) entry which is preliminary data.</text>
</comment>
<evidence type="ECO:0000313" key="2">
    <source>
        <dbReference type="EMBL" id="MCS5711810.1"/>
    </source>
</evidence>
<dbReference type="PANTHER" id="PTHR39431">
    <property type="entry name" value="FRPA/C-RELATED PROTEIN"/>
    <property type="match status" value="1"/>
</dbReference>
<name>A0A0Q9Z0P2_9GAMM</name>
<evidence type="ECO:0000313" key="1">
    <source>
        <dbReference type="EMBL" id="KRG22830.1"/>
    </source>
</evidence>
<organism evidence="1">
    <name type="scientific">Candidatus Berkiella aquae</name>
    <dbReference type="NCBI Taxonomy" id="295108"/>
    <lineage>
        <taxon>Bacteria</taxon>
        <taxon>Pseudomonadati</taxon>
        <taxon>Pseudomonadota</taxon>
        <taxon>Gammaproteobacteria</taxon>
        <taxon>Candidatus Berkiellales</taxon>
        <taxon>Candidatus Berkiellaceae</taxon>
        <taxon>Candidatus Berkiella</taxon>
    </lineage>
</organism>
<evidence type="ECO:0000313" key="3">
    <source>
        <dbReference type="Proteomes" id="UP000051497"/>
    </source>
</evidence>
<dbReference type="RefSeq" id="WP_075065004.1">
    <property type="nucleotide sequence ID" value="NZ_LKAJ02000001.1"/>
</dbReference>
<dbReference type="InterPro" id="IPR010221">
    <property type="entry name" value="VCBS_dom"/>
</dbReference>
<dbReference type="Proteomes" id="UP000051497">
    <property type="component" value="Unassembled WGS sequence"/>
</dbReference>
<proteinExistence type="predicted"/>
<protein>
    <submittedName>
        <fullName evidence="2">Tandem-95 repeat protein</fullName>
    </submittedName>
</protein>
<dbReference type="OrthoDB" id="5650763at2"/>
<gene>
    <name evidence="1" type="ORF">HT99x_00371</name>
    <name evidence="2" type="ORF">HT99x_010240</name>
</gene>